<keyword evidence="1" id="KW-1133">Transmembrane helix</keyword>
<evidence type="ECO:0000313" key="3">
    <source>
        <dbReference type="Proteomes" id="UP000509667"/>
    </source>
</evidence>
<evidence type="ECO:0000256" key="1">
    <source>
        <dbReference type="SAM" id="Phobius"/>
    </source>
</evidence>
<reference evidence="2 3" key="1">
    <citation type="submission" date="2020-07" db="EMBL/GenBank/DDBJ databases">
        <title>Halosimplex pelagicum sp. nov. and Halosimplex rubrum sp. nov., isolated from salted brown alga Laminaria, and emended description of the genus Halosimplex.</title>
        <authorList>
            <person name="Cui H."/>
        </authorList>
    </citation>
    <scope>NUCLEOTIDE SEQUENCE [LARGE SCALE GENOMIC DNA]</scope>
    <source>
        <strain evidence="2 3">R27</strain>
    </source>
</reference>
<sequence>MSRGRTKVVTIAFAVFVASASFVGGVGAQSSDSVTLTVTVVDEGGNPLSDAELIATWDDGGPVNRTTAGNGKAFVDVDEGADVTIRVDHPHYVRNQPYVVENASEGDVTIEVAQAGRATVTVEGASGPVGNAIVRMFHDGQPVLNERTAADGRLTTPEIEQGNYTLVTFKEGYLRNRTTLTVDGEVSERMGIRQESVLVTFAVSDDHFDPPRAVTNANVTVPGVADVTTQGTGTVSVSVPVNGAYEVTVTKPGYDSVTERLRVRESETTLNATIQRTSAISLRADNDRVVVGESVRVTVTDEYGNPVPNASVDRAGTTVGETDGDGVISVPVESPGNVTIAAEADGREATVTVEGVGSGGAATATATGTATASPTVTGTPAETAGGLGPGFGVAGALVALLVGALAARRRGE</sequence>
<feature type="transmembrane region" description="Helical" evidence="1">
    <location>
        <begin position="387"/>
        <end position="407"/>
    </location>
</feature>
<proteinExistence type="predicted"/>
<dbReference type="SUPFAM" id="SSF49478">
    <property type="entry name" value="Cna protein B-type domain"/>
    <property type="match status" value="1"/>
</dbReference>
<dbReference type="KEGG" id="hrr:HZS55_21845"/>
<protein>
    <submittedName>
        <fullName evidence="2">PGF-CTERM sorting domain-containing protein</fullName>
    </submittedName>
</protein>
<dbReference type="GeneID" id="56080566"/>
<dbReference type="Gene3D" id="2.60.40.1120">
    <property type="entry name" value="Carboxypeptidase-like, regulatory domain"/>
    <property type="match status" value="2"/>
</dbReference>
<dbReference type="InterPro" id="IPR013783">
    <property type="entry name" value="Ig-like_fold"/>
</dbReference>
<keyword evidence="1" id="KW-0472">Membrane</keyword>
<accession>A0A7D5T9G9</accession>
<keyword evidence="3" id="KW-1185">Reference proteome</keyword>
<dbReference type="Proteomes" id="UP000509667">
    <property type="component" value="Chromosome"/>
</dbReference>
<evidence type="ECO:0000313" key="2">
    <source>
        <dbReference type="EMBL" id="QLH79775.1"/>
    </source>
</evidence>
<keyword evidence="1" id="KW-0812">Transmembrane</keyword>
<gene>
    <name evidence="2" type="ORF">HZS55_21845</name>
</gene>
<dbReference type="EMBL" id="CP058910">
    <property type="protein sequence ID" value="QLH79775.1"/>
    <property type="molecule type" value="Genomic_DNA"/>
</dbReference>
<dbReference type="InterPro" id="IPR008969">
    <property type="entry name" value="CarboxyPept-like_regulatory"/>
</dbReference>
<name>A0A7D5T9G9_9EURY</name>
<dbReference type="SUPFAM" id="SSF49464">
    <property type="entry name" value="Carboxypeptidase regulatory domain-like"/>
    <property type="match status" value="2"/>
</dbReference>
<organism evidence="2 3">
    <name type="scientific">Halosimplex rubrum</name>
    <dbReference type="NCBI Taxonomy" id="869889"/>
    <lineage>
        <taxon>Archaea</taxon>
        <taxon>Methanobacteriati</taxon>
        <taxon>Methanobacteriota</taxon>
        <taxon>Stenosarchaea group</taxon>
        <taxon>Halobacteria</taxon>
        <taxon>Halobacteriales</taxon>
        <taxon>Haloarculaceae</taxon>
        <taxon>Halosimplex</taxon>
    </lineage>
</organism>
<dbReference type="SUPFAM" id="SSF49373">
    <property type="entry name" value="Invasin/intimin cell-adhesion fragments"/>
    <property type="match status" value="1"/>
</dbReference>
<dbReference type="AlphaFoldDB" id="A0A7D5T9G9"/>
<dbReference type="OrthoDB" id="205784at2157"/>
<dbReference type="InterPro" id="IPR008964">
    <property type="entry name" value="Invasin/intimin_cell_adhesion"/>
</dbReference>
<dbReference type="Gene3D" id="2.60.40.10">
    <property type="entry name" value="Immunoglobulins"/>
    <property type="match status" value="1"/>
</dbReference>
<dbReference type="RefSeq" id="WP_179909639.1">
    <property type="nucleotide sequence ID" value="NZ_CP058910.1"/>
</dbReference>